<gene>
    <name evidence="1" type="ORF">L21SP2_1485</name>
</gene>
<dbReference type="STRING" id="1307761.L21SP2_1485"/>
<accession>V5WGB7</accession>
<dbReference type="AlphaFoldDB" id="V5WGB7"/>
<dbReference type="KEGG" id="slr:L21SP2_1485"/>
<dbReference type="HOGENOM" id="CLU_3188826_0_0_12"/>
<keyword evidence="2" id="KW-1185">Reference proteome</keyword>
<proteinExistence type="predicted"/>
<protein>
    <submittedName>
        <fullName evidence="1">Uncharacterized protein</fullName>
    </submittedName>
</protein>
<dbReference type="EMBL" id="CP006939">
    <property type="protein sequence ID" value="AHC14882.1"/>
    <property type="molecule type" value="Genomic_DNA"/>
</dbReference>
<evidence type="ECO:0000313" key="2">
    <source>
        <dbReference type="Proteomes" id="UP000018680"/>
    </source>
</evidence>
<name>V5WGB7_9SPIO</name>
<organism evidence="1 2">
    <name type="scientific">Salinispira pacifica</name>
    <dbReference type="NCBI Taxonomy" id="1307761"/>
    <lineage>
        <taxon>Bacteria</taxon>
        <taxon>Pseudomonadati</taxon>
        <taxon>Spirochaetota</taxon>
        <taxon>Spirochaetia</taxon>
        <taxon>Spirochaetales</taxon>
        <taxon>Spirochaetaceae</taxon>
        <taxon>Salinispira</taxon>
    </lineage>
</organism>
<reference evidence="1 2" key="1">
    <citation type="journal article" date="2015" name="Stand. Genomic Sci.">
        <title>Complete genome sequence and description of Salinispira pacifica gen. nov., sp. nov., a novel spirochaete isolated form a hypersaline microbial mat.</title>
        <authorList>
            <person name="Ben Hania W."/>
            <person name="Joseph M."/>
            <person name="Schumann P."/>
            <person name="Bunk B."/>
            <person name="Fiebig A."/>
            <person name="Sproer C."/>
            <person name="Klenk H.P."/>
            <person name="Fardeau M.L."/>
            <person name="Spring S."/>
        </authorList>
    </citation>
    <scope>NUCLEOTIDE SEQUENCE [LARGE SCALE GENOMIC DNA]</scope>
    <source>
        <strain evidence="1 2">L21-RPul-D2</strain>
    </source>
</reference>
<dbReference type="Proteomes" id="UP000018680">
    <property type="component" value="Chromosome"/>
</dbReference>
<evidence type="ECO:0000313" key="1">
    <source>
        <dbReference type="EMBL" id="AHC14882.1"/>
    </source>
</evidence>
<sequence>MHPGPGRHLQLGALNILFDFPPGRQYSYMCRSNPRRWPFREQARKK</sequence>